<reference evidence="3" key="1">
    <citation type="journal article" date="2019" name="Int. J. Syst. Evol. Microbiol.">
        <title>The Global Catalogue of Microorganisms (GCM) 10K type strain sequencing project: providing services to taxonomists for standard genome sequencing and annotation.</title>
        <authorList>
            <consortium name="The Broad Institute Genomics Platform"/>
            <consortium name="The Broad Institute Genome Sequencing Center for Infectious Disease"/>
            <person name="Wu L."/>
            <person name="Ma J."/>
        </authorList>
    </citation>
    <scope>NUCLEOTIDE SEQUENCE [LARGE SCALE GENOMIC DNA]</scope>
    <source>
        <strain evidence="3">NBRC 108565</strain>
    </source>
</reference>
<dbReference type="InterPro" id="IPR034768">
    <property type="entry name" value="4FE4S_WBL"/>
</dbReference>
<proteinExistence type="predicted"/>
<protein>
    <recommendedName>
        <fullName evidence="1">4Fe-4S Wbl-type domain-containing protein</fullName>
    </recommendedName>
</protein>
<evidence type="ECO:0000313" key="2">
    <source>
        <dbReference type="EMBL" id="BDZ41846.1"/>
    </source>
</evidence>
<dbReference type="Proteomes" id="UP001321475">
    <property type="component" value="Chromosome"/>
</dbReference>
<evidence type="ECO:0000259" key="1">
    <source>
        <dbReference type="PROSITE" id="PS51674"/>
    </source>
</evidence>
<accession>A0ABM8G182</accession>
<sequence length="99" mass="10789">MVQIGRDEAHASLMETLDRLEGTGSRIPCRAGPITSSTVWISEDPDDQVQAARRCVGCPALEQCDAYGLTFTREGGVWGGRTVAERRLVARRMRRAAAA</sequence>
<dbReference type="Pfam" id="PF02467">
    <property type="entry name" value="Whib"/>
    <property type="match status" value="1"/>
</dbReference>
<name>A0ABM8G182_9CELL</name>
<gene>
    <name evidence="2" type="ORF">GCM10025865_11450</name>
</gene>
<organism evidence="2 3">
    <name type="scientific">Paraoerskovia sediminicola</name>
    <dbReference type="NCBI Taxonomy" id="1138587"/>
    <lineage>
        <taxon>Bacteria</taxon>
        <taxon>Bacillati</taxon>
        <taxon>Actinomycetota</taxon>
        <taxon>Actinomycetes</taxon>
        <taxon>Micrococcales</taxon>
        <taxon>Cellulomonadaceae</taxon>
        <taxon>Paraoerskovia</taxon>
    </lineage>
</organism>
<feature type="domain" description="4Fe-4S Wbl-type" evidence="1">
    <location>
        <begin position="28"/>
        <end position="88"/>
    </location>
</feature>
<evidence type="ECO:0000313" key="3">
    <source>
        <dbReference type="Proteomes" id="UP001321475"/>
    </source>
</evidence>
<dbReference type="EMBL" id="AP027729">
    <property type="protein sequence ID" value="BDZ41846.1"/>
    <property type="molecule type" value="Genomic_DNA"/>
</dbReference>
<dbReference type="PROSITE" id="PS51674">
    <property type="entry name" value="4FE4S_WBL"/>
    <property type="match status" value="1"/>
</dbReference>
<keyword evidence="3" id="KW-1185">Reference proteome</keyword>